<protein>
    <recommendedName>
        <fullName evidence="3 6">Beta-lactamase</fullName>
        <ecNumber evidence="3 6">3.5.2.6</ecNumber>
    </recommendedName>
</protein>
<dbReference type="Gene3D" id="3.40.710.10">
    <property type="entry name" value="DD-peptidase/beta-lactamase superfamily"/>
    <property type="match status" value="1"/>
</dbReference>
<dbReference type="PANTHER" id="PTHR46825">
    <property type="entry name" value="D-ALANYL-D-ALANINE-CARBOXYPEPTIDASE/ENDOPEPTIDASE AMPH"/>
    <property type="match status" value="1"/>
</dbReference>
<dbReference type="InterPro" id="IPR012338">
    <property type="entry name" value="Beta-lactam/transpept-like"/>
</dbReference>
<dbReference type="InterPro" id="IPR001586">
    <property type="entry name" value="Beta-lactam_class-C_AS"/>
</dbReference>
<dbReference type="InterPro" id="IPR050491">
    <property type="entry name" value="AmpC-like"/>
</dbReference>
<dbReference type="GO" id="GO:0008800">
    <property type="term" value="F:beta-lactamase activity"/>
    <property type="evidence" value="ECO:0007669"/>
    <property type="project" value="UniProtKB-UniRule"/>
</dbReference>
<keyword evidence="4 6" id="KW-0378">Hydrolase</keyword>
<gene>
    <name evidence="9" type="ORF">SAMN04487993_1004137</name>
</gene>
<accession>A0A1G8KCS7</accession>
<keyword evidence="7" id="KW-0732">Signal</keyword>
<dbReference type="GO" id="GO:0017001">
    <property type="term" value="P:antibiotic catabolic process"/>
    <property type="evidence" value="ECO:0007669"/>
    <property type="project" value="InterPro"/>
</dbReference>
<name>A0A1G8KCS7_9RHOB</name>
<keyword evidence="10" id="KW-1185">Reference proteome</keyword>
<dbReference type="Pfam" id="PF00144">
    <property type="entry name" value="Beta-lactamase"/>
    <property type="match status" value="1"/>
</dbReference>
<evidence type="ECO:0000256" key="6">
    <source>
        <dbReference type="RuleBase" id="RU361140"/>
    </source>
</evidence>
<dbReference type="PROSITE" id="PS00336">
    <property type="entry name" value="BETA_LACTAMASE_C"/>
    <property type="match status" value="1"/>
</dbReference>
<proteinExistence type="inferred from homology"/>
<dbReference type="EC" id="3.5.2.6" evidence="3 6"/>
<evidence type="ECO:0000256" key="7">
    <source>
        <dbReference type="SAM" id="SignalP"/>
    </source>
</evidence>
<dbReference type="RefSeq" id="WP_089844913.1">
    <property type="nucleotide sequence ID" value="NZ_FNEJ01000004.1"/>
</dbReference>
<sequence>MTSPFVFTLAAAVCAAPALAAPLSDARIQQLGDAVFGPVMTEHDIPGMAIGITYRGENHVLTRGLAVREGAQPVTADTLFELGSVSKLFNVALAGLAAERGLLSLDAAVSDLRPDLQGSAFDWITLYDLAAHANGGLPLQVPDTITTEAELSDWLAGWTTAAEPQSLRAYSNLSIGLLGRLTAEAFGRDYETALTEDLLPELGLSHTYVTVPDAAMPDYAFGYARPDDSAVRVTPGMLDAEAYGIKSSVTDMLRFLDAYLGAWPVSPEVEAALSRTREARYDTAHYAQAMIWEDYAWPVTAAQLAAGNSSEMALTPQPITRRDRARSGPVFLNKTGATNGFGAYVAMVPQEEIGVVVLANRNYPNAARAEATLDLITRILAED</sequence>
<evidence type="ECO:0000313" key="10">
    <source>
        <dbReference type="Proteomes" id="UP000199093"/>
    </source>
</evidence>
<dbReference type="PANTHER" id="PTHR46825:SF8">
    <property type="entry name" value="BETA-LACTAMASE-RELATED"/>
    <property type="match status" value="1"/>
</dbReference>
<evidence type="ECO:0000313" key="9">
    <source>
        <dbReference type="EMBL" id="SDI40640.1"/>
    </source>
</evidence>
<dbReference type="InterPro" id="IPR058136">
    <property type="entry name" value="AmpC"/>
</dbReference>
<reference evidence="9 10" key="1">
    <citation type="submission" date="2016-10" db="EMBL/GenBank/DDBJ databases">
        <authorList>
            <person name="de Groot N.N."/>
        </authorList>
    </citation>
    <scope>NUCLEOTIDE SEQUENCE [LARGE SCALE GENOMIC DNA]</scope>
    <source>
        <strain evidence="9 10">DSM 26424</strain>
    </source>
</reference>
<feature type="signal peptide" evidence="7">
    <location>
        <begin position="1"/>
        <end position="20"/>
    </location>
</feature>
<evidence type="ECO:0000256" key="2">
    <source>
        <dbReference type="ARBA" id="ARBA00007840"/>
    </source>
</evidence>
<comment type="similarity">
    <text evidence="2 6">Belongs to the class-C beta-lactamase family.</text>
</comment>
<comment type="catalytic activity">
    <reaction evidence="1 6">
        <text>a beta-lactam + H2O = a substituted beta-amino acid</text>
        <dbReference type="Rhea" id="RHEA:20401"/>
        <dbReference type="ChEBI" id="CHEBI:15377"/>
        <dbReference type="ChEBI" id="CHEBI:35627"/>
        <dbReference type="ChEBI" id="CHEBI:140347"/>
        <dbReference type="EC" id="3.5.2.6"/>
    </reaction>
</comment>
<feature type="chain" id="PRO_5011483988" description="Beta-lactamase" evidence="7">
    <location>
        <begin position="21"/>
        <end position="383"/>
    </location>
</feature>
<dbReference type="OrthoDB" id="7791015at2"/>
<keyword evidence="5 6" id="KW-0046">Antibiotic resistance</keyword>
<dbReference type="Proteomes" id="UP000199093">
    <property type="component" value="Unassembled WGS sequence"/>
</dbReference>
<feature type="domain" description="Beta-lactamase-related" evidence="8">
    <location>
        <begin position="33"/>
        <end position="371"/>
    </location>
</feature>
<evidence type="ECO:0000259" key="8">
    <source>
        <dbReference type="Pfam" id="PF00144"/>
    </source>
</evidence>
<dbReference type="EMBL" id="FNEJ01000004">
    <property type="protein sequence ID" value="SDI40640.1"/>
    <property type="molecule type" value="Genomic_DNA"/>
</dbReference>
<dbReference type="AlphaFoldDB" id="A0A1G8KCS7"/>
<dbReference type="GO" id="GO:0030288">
    <property type="term" value="C:outer membrane-bounded periplasmic space"/>
    <property type="evidence" value="ECO:0007669"/>
    <property type="project" value="InterPro"/>
</dbReference>
<dbReference type="GO" id="GO:0046677">
    <property type="term" value="P:response to antibiotic"/>
    <property type="evidence" value="ECO:0007669"/>
    <property type="project" value="UniProtKB-UniRule"/>
</dbReference>
<evidence type="ECO:0000256" key="3">
    <source>
        <dbReference type="ARBA" id="ARBA00012865"/>
    </source>
</evidence>
<dbReference type="InterPro" id="IPR001466">
    <property type="entry name" value="Beta-lactam-related"/>
</dbReference>
<organism evidence="9 10">
    <name type="scientific">Salipiger marinus</name>
    <dbReference type="NCBI Taxonomy" id="555512"/>
    <lineage>
        <taxon>Bacteria</taxon>
        <taxon>Pseudomonadati</taxon>
        <taxon>Pseudomonadota</taxon>
        <taxon>Alphaproteobacteria</taxon>
        <taxon>Rhodobacterales</taxon>
        <taxon>Roseobacteraceae</taxon>
        <taxon>Salipiger</taxon>
    </lineage>
</organism>
<dbReference type="STRING" id="555512.SAMN04487993_1004137"/>
<evidence type="ECO:0000256" key="5">
    <source>
        <dbReference type="ARBA" id="ARBA00023251"/>
    </source>
</evidence>
<dbReference type="SUPFAM" id="SSF56601">
    <property type="entry name" value="beta-lactamase/transpeptidase-like"/>
    <property type="match status" value="1"/>
</dbReference>
<evidence type="ECO:0000256" key="4">
    <source>
        <dbReference type="ARBA" id="ARBA00022801"/>
    </source>
</evidence>
<dbReference type="NCBIfam" id="NF033085">
    <property type="entry name" value="bla_class_C"/>
    <property type="match status" value="1"/>
</dbReference>
<evidence type="ECO:0000256" key="1">
    <source>
        <dbReference type="ARBA" id="ARBA00001526"/>
    </source>
</evidence>